<dbReference type="GO" id="GO:0010468">
    <property type="term" value="P:regulation of gene expression"/>
    <property type="evidence" value="ECO:0007669"/>
    <property type="project" value="TreeGrafter"/>
</dbReference>
<evidence type="ECO:0000259" key="9">
    <source>
        <dbReference type="PROSITE" id="PS50157"/>
    </source>
</evidence>
<evidence type="ECO:0000256" key="1">
    <source>
        <dbReference type="ARBA" id="ARBA00004123"/>
    </source>
</evidence>
<keyword evidence="11" id="KW-1185">Reference proteome</keyword>
<dbReference type="EMBL" id="SJOL01006491">
    <property type="protein sequence ID" value="TGZ65293.1"/>
    <property type="molecule type" value="Genomic_DNA"/>
</dbReference>
<dbReference type="PROSITE" id="PS50157">
    <property type="entry name" value="ZINC_FINGER_C2H2_2"/>
    <property type="match status" value="5"/>
</dbReference>
<dbReference type="GO" id="GO:0008270">
    <property type="term" value="F:zinc ion binding"/>
    <property type="evidence" value="ECO:0007669"/>
    <property type="project" value="UniProtKB-KW"/>
</dbReference>
<comment type="subcellular location">
    <subcellularLocation>
        <location evidence="1">Nucleus</location>
    </subcellularLocation>
</comment>
<feature type="domain" description="C2H2-type" evidence="9">
    <location>
        <begin position="138"/>
        <end position="166"/>
    </location>
</feature>
<evidence type="ECO:0000256" key="6">
    <source>
        <dbReference type="ARBA" id="ARBA00023125"/>
    </source>
</evidence>
<dbReference type="InterPro" id="IPR013087">
    <property type="entry name" value="Znf_C2H2_type"/>
</dbReference>
<keyword evidence="4 8" id="KW-0863">Zinc-finger</keyword>
<keyword evidence="3" id="KW-0677">Repeat</keyword>
<keyword evidence="6" id="KW-0238">DNA-binding</keyword>
<dbReference type="Gene3D" id="3.30.160.60">
    <property type="entry name" value="Classic Zinc Finger"/>
    <property type="match status" value="3"/>
</dbReference>
<feature type="domain" description="C2H2-type" evidence="9">
    <location>
        <begin position="196"/>
        <end position="224"/>
    </location>
</feature>
<proteinExistence type="predicted"/>
<evidence type="ECO:0000313" key="11">
    <source>
        <dbReference type="Proteomes" id="UP000308267"/>
    </source>
</evidence>
<dbReference type="FunFam" id="3.30.160.60:FF:000065">
    <property type="entry name" value="B-cell CLL/lymphoma 6, member B"/>
    <property type="match status" value="1"/>
</dbReference>
<dbReference type="GO" id="GO:0005634">
    <property type="term" value="C:nucleus"/>
    <property type="evidence" value="ECO:0007669"/>
    <property type="project" value="UniProtKB-SubCell"/>
</dbReference>
<feature type="non-terminal residue" evidence="10">
    <location>
        <position position="1"/>
    </location>
</feature>
<accession>A0A4S2LNJ9</accession>
<dbReference type="PANTHER" id="PTHR16515">
    <property type="entry name" value="PR DOMAIN ZINC FINGER PROTEIN"/>
    <property type="match status" value="1"/>
</dbReference>
<dbReference type="GO" id="GO:0003677">
    <property type="term" value="F:DNA binding"/>
    <property type="evidence" value="ECO:0007669"/>
    <property type="project" value="UniProtKB-KW"/>
</dbReference>
<dbReference type="SUPFAM" id="SSF57667">
    <property type="entry name" value="beta-beta-alpha zinc fingers"/>
    <property type="match status" value="3"/>
</dbReference>
<dbReference type="InterPro" id="IPR050331">
    <property type="entry name" value="Zinc_finger"/>
</dbReference>
<dbReference type="PROSITE" id="PS00028">
    <property type="entry name" value="ZINC_FINGER_C2H2_1"/>
    <property type="match status" value="5"/>
</dbReference>
<protein>
    <recommendedName>
        <fullName evidence="9">C2H2-type domain-containing protein</fullName>
    </recommendedName>
</protein>
<evidence type="ECO:0000313" key="10">
    <source>
        <dbReference type="EMBL" id="TGZ65293.1"/>
    </source>
</evidence>
<feature type="domain" description="C2H2-type" evidence="9">
    <location>
        <begin position="64"/>
        <end position="91"/>
    </location>
</feature>
<keyword evidence="7" id="KW-0539">Nucleus</keyword>
<dbReference type="Pfam" id="PF13894">
    <property type="entry name" value="zf-C2H2_4"/>
    <property type="match status" value="1"/>
</dbReference>
<dbReference type="PANTHER" id="PTHR16515:SF66">
    <property type="entry name" value="C2H2-TYPE DOMAIN-CONTAINING PROTEIN"/>
    <property type="match status" value="1"/>
</dbReference>
<evidence type="ECO:0000256" key="8">
    <source>
        <dbReference type="PROSITE-ProRule" id="PRU00042"/>
    </source>
</evidence>
<dbReference type="FunFam" id="3.30.160.60:FF:000045">
    <property type="entry name" value="ZFP69 zinc finger protein B"/>
    <property type="match status" value="1"/>
</dbReference>
<feature type="domain" description="C2H2-type" evidence="9">
    <location>
        <begin position="92"/>
        <end position="120"/>
    </location>
</feature>
<dbReference type="STRING" id="147828.A0A4S2LNJ9"/>
<feature type="domain" description="C2H2-type" evidence="9">
    <location>
        <begin position="167"/>
        <end position="195"/>
    </location>
</feature>
<keyword evidence="2" id="KW-0479">Metal-binding</keyword>
<comment type="caution">
    <text evidence="10">The sequence shown here is derived from an EMBL/GenBank/DDBJ whole genome shotgun (WGS) entry which is preliminary data.</text>
</comment>
<dbReference type="OrthoDB" id="7930430at2759"/>
<dbReference type="AlphaFoldDB" id="A0A4S2LNJ9"/>
<dbReference type="Pfam" id="PF00096">
    <property type="entry name" value="zf-C2H2"/>
    <property type="match status" value="4"/>
</dbReference>
<keyword evidence="5" id="KW-0862">Zinc</keyword>
<evidence type="ECO:0000256" key="2">
    <source>
        <dbReference type="ARBA" id="ARBA00022723"/>
    </source>
</evidence>
<sequence>VSHEAGLEEGRRERGEIMSFRFALASNATTTQHPTENYGISFEQTVTLGQASKTTERGDRNNVHQCPVCGKTFQYHAMLTWHQKSHTNYHDFQCGLCPNAYKYPGHLSGHMKTKHPGEFTGPYRASSKQVQESFRAGNPCSECNKCFKSWKGLQQHQKVVHKGADRSVCEECGKTFSQKNSLRKHVRTVHEKLGPFICTECGKSLSCLFALKRHIKSTHEAAPKDQSLS</sequence>
<evidence type="ECO:0000256" key="4">
    <source>
        <dbReference type="ARBA" id="ARBA00022771"/>
    </source>
</evidence>
<evidence type="ECO:0000256" key="7">
    <source>
        <dbReference type="ARBA" id="ARBA00023242"/>
    </source>
</evidence>
<dbReference type="Proteomes" id="UP000308267">
    <property type="component" value="Unassembled WGS sequence"/>
</dbReference>
<dbReference type="InterPro" id="IPR036236">
    <property type="entry name" value="Znf_C2H2_sf"/>
</dbReference>
<evidence type="ECO:0000256" key="3">
    <source>
        <dbReference type="ARBA" id="ARBA00022737"/>
    </source>
</evidence>
<organism evidence="10 11">
    <name type="scientific">Opisthorchis felineus</name>
    <dbReference type="NCBI Taxonomy" id="147828"/>
    <lineage>
        <taxon>Eukaryota</taxon>
        <taxon>Metazoa</taxon>
        <taxon>Spiralia</taxon>
        <taxon>Lophotrochozoa</taxon>
        <taxon>Platyhelminthes</taxon>
        <taxon>Trematoda</taxon>
        <taxon>Digenea</taxon>
        <taxon>Opisthorchiida</taxon>
        <taxon>Opisthorchiata</taxon>
        <taxon>Opisthorchiidae</taxon>
        <taxon>Opisthorchis</taxon>
    </lineage>
</organism>
<dbReference type="SMART" id="SM00355">
    <property type="entry name" value="ZnF_C2H2"/>
    <property type="match status" value="5"/>
</dbReference>
<evidence type="ECO:0000256" key="5">
    <source>
        <dbReference type="ARBA" id="ARBA00022833"/>
    </source>
</evidence>
<reference evidence="10 11" key="1">
    <citation type="journal article" date="2019" name="BMC Genomics">
        <title>New insights from Opisthorchis felineus genome: update on genomics of the epidemiologically important liver flukes.</title>
        <authorList>
            <person name="Ershov N.I."/>
            <person name="Mordvinov V.A."/>
            <person name="Prokhortchouk E.B."/>
            <person name="Pakharukova M.Y."/>
            <person name="Gunbin K.V."/>
            <person name="Ustyantsev K."/>
            <person name="Genaev M.A."/>
            <person name="Blinov A.G."/>
            <person name="Mazur A."/>
            <person name="Boulygina E."/>
            <person name="Tsygankova S."/>
            <person name="Khrameeva E."/>
            <person name="Chekanov N."/>
            <person name="Fan G."/>
            <person name="Xiao A."/>
            <person name="Zhang H."/>
            <person name="Xu X."/>
            <person name="Yang H."/>
            <person name="Solovyev V."/>
            <person name="Lee S.M."/>
            <person name="Liu X."/>
            <person name="Afonnikov D.A."/>
            <person name="Skryabin K.G."/>
        </authorList>
    </citation>
    <scope>NUCLEOTIDE SEQUENCE [LARGE SCALE GENOMIC DNA]</scope>
    <source>
        <strain evidence="10">AK-0245</strain>
        <tissue evidence="10">Whole organism</tissue>
    </source>
</reference>
<name>A0A4S2LNJ9_OPIFE</name>
<gene>
    <name evidence="10" type="ORF">CRM22_005919</name>
</gene>